<evidence type="ECO:0000256" key="3">
    <source>
        <dbReference type="ARBA" id="ARBA00007769"/>
    </source>
</evidence>
<dbReference type="InterPro" id="IPR004790">
    <property type="entry name" value="Isocitrate_DH_NADP"/>
</dbReference>
<comment type="cofactor">
    <cofactor evidence="1">
        <name>Mn(2+)</name>
        <dbReference type="ChEBI" id="CHEBI:29035"/>
    </cofactor>
</comment>
<dbReference type="PANTHER" id="PTHR11822">
    <property type="entry name" value="NADP-SPECIFIC ISOCITRATE DEHYDROGENASE"/>
    <property type="match status" value="1"/>
</dbReference>
<comment type="cofactor">
    <cofactor evidence="2">
        <name>Mg(2+)</name>
        <dbReference type="ChEBI" id="CHEBI:18420"/>
    </cofactor>
</comment>
<comment type="similarity">
    <text evidence="3">Belongs to the isocitrate and isopropylmalate dehydrogenases family.</text>
</comment>
<organism evidence="9 10">
    <name type="scientific">Olea europaea subsp. europaea</name>
    <dbReference type="NCBI Taxonomy" id="158383"/>
    <lineage>
        <taxon>Eukaryota</taxon>
        <taxon>Viridiplantae</taxon>
        <taxon>Streptophyta</taxon>
        <taxon>Embryophyta</taxon>
        <taxon>Tracheophyta</taxon>
        <taxon>Spermatophyta</taxon>
        <taxon>Magnoliopsida</taxon>
        <taxon>eudicotyledons</taxon>
        <taxon>Gunneridae</taxon>
        <taxon>Pentapetalae</taxon>
        <taxon>asterids</taxon>
        <taxon>lamiids</taxon>
        <taxon>Lamiales</taxon>
        <taxon>Oleaceae</taxon>
        <taxon>Oleeae</taxon>
        <taxon>Olea</taxon>
    </lineage>
</organism>
<evidence type="ECO:0000256" key="7">
    <source>
        <dbReference type="ARBA" id="ARBA00023002"/>
    </source>
</evidence>
<sequence length="67" mass="7474">MLRAKLDNDVKLFLILEAAYIGAVESGKITKDLALIIHGSKLGQDKYLITEEFTDTMAEELKDELSC</sequence>
<dbReference type="GO" id="GO:0006102">
    <property type="term" value="P:isocitrate metabolic process"/>
    <property type="evidence" value="ECO:0007669"/>
    <property type="project" value="InterPro"/>
</dbReference>
<keyword evidence="6" id="KW-0460">Magnesium</keyword>
<dbReference type="Gene3D" id="3.40.718.10">
    <property type="entry name" value="Isopropylmalate Dehydrogenase"/>
    <property type="match status" value="1"/>
</dbReference>
<gene>
    <name evidence="9" type="ORF">OLEA9_A051137</name>
</gene>
<dbReference type="Proteomes" id="UP000594638">
    <property type="component" value="Unassembled WGS sequence"/>
</dbReference>
<dbReference type="EMBL" id="CACTIH010005678">
    <property type="protein sequence ID" value="CAA3000235.1"/>
    <property type="molecule type" value="Genomic_DNA"/>
</dbReference>
<dbReference type="OrthoDB" id="248923at2759"/>
<name>A0A8S0T5N7_OLEEU</name>
<dbReference type="GO" id="GO:0004450">
    <property type="term" value="F:isocitrate dehydrogenase (NADP+) activity"/>
    <property type="evidence" value="ECO:0007669"/>
    <property type="project" value="InterPro"/>
</dbReference>
<keyword evidence="8" id="KW-0464">Manganese</keyword>
<reference evidence="9 10" key="1">
    <citation type="submission" date="2019-12" db="EMBL/GenBank/DDBJ databases">
        <authorList>
            <person name="Alioto T."/>
            <person name="Alioto T."/>
            <person name="Gomez Garrido J."/>
        </authorList>
    </citation>
    <scope>NUCLEOTIDE SEQUENCE [LARGE SCALE GENOMIC DNA]</scope>
</reference>
<dbReference type="SUPFAM" id="SSF53659">
    <property type="entry name" value="Isocitrate/Isopropylmalate dehydrogenase-like"/>
    <property type="match status" value="1"/>
</dbReference>
<evidence type="ECO:0000256" key="6">
    <source>
        <dbReference type="ARBA" id="ARBA00022842"/>
    </source>
</evidence>
<evidence type="ECO:0000313" key="9">
    <source>
        <dbReference type="EMBL" id="CAA3000235.1"/>
    </source>
</evidence>
<evidence type="ECO:0000256" key="1">
    <source>
        <dbReference type="ARBA" id="ARBA00001936"/>
    </source>
</evidence>
<comment type="caution">
    <text evidence="9">The sequence shown here is derived from an EMBL/GenBank/DDBJ whole genome shotgun (WGS) entry which is preliminary data.</text>
</comment>
<protein>
    <submittedName>
        <fullName evidence="9">Isocitrate dehydrogenase [NADP]</fullName>
    </submittedName>
</protein>
<keyword evidence="10" id="KW-1185">Reference proteome</keyword>
<evidence type="ECO:0000256" key="5">
    <source>
        <dbReference type="ARBA" id="ARBA00022723"/>
    </source>
</evidence>
<dbReference type="AlphaFoldDB" id="A0A8S0T5N7"/>
<dbReference type="Gramene" id="OE9A051137T1">
    <property type="protein sequence ID" value="OE9A051137C1"/>
    <property type="gene ID" value="OE9A051137"/>
</dbReference>
<proteinExistence type="inferred from homology"/>
<dbReference type="GO" id="GO:0006099">
    <property type="term" value="P:tricarboxylic acid cycle"/>
    <property type="evidence" value="ECO:0007669"/>
    <property type="project" value="UniProtKB-KW"/>
</dbReference>
<evidence type="ECO:0000256" key="2">
    <source>
        <dbReference type="ARBA" id="ARBA00001946"/>
    </source>
</evidence>
<dbReference type="GO" id="GO:0005739">
    <property type="term" value="C:mitochondrion"/>
    <property type="evidence" value="ECO:0007669"/>
    <property type="project" value="TreeGrafter"/>
</dbReference>
<evidence type="ECO:0000256" key="8">
    <source>
        <dbReference type="ARBA" id="ARBA00023211"/>
    </source>
</evidence>
<dbReference type="PANTHER" id="PTHR11822:SF21">
    <property type="entry name" value="ISOCITRATE DEHYDROGENASE [NADP], MITOCHONDRIAL"/>
    <property type="match status" value="1"/>
</dbReference>
<keyword evidence="4" id="KW-0816">Tricarboxylic acid cycle</keyword>
<evidence type="ECO:0000256" key="4">
    <source>
        <dbReference type="ARBA" id="ARBA00022532"/>
    </source>
</evidence>
<dbReference type="GO" id="GO:0006739">
    <property type="term" value="P:NADP+ metabolic process"/>
    <property type="evidence" value="ECO:0007669"/>
    <property type="project" value="TreeGrafter"/>
</dbReference>
<accession>A0A8S0T5N7</accession>
<evidence type="ECO:0000313" key="10">
    <source>
        <dbReference type="Proteomes" id="UP000594638"/>
    </source>
</evidence>
<keyword evidence="7" id="KW-0560">Oxidoreductase</keyword>
<keyword evidence="5" id="KW-0479">Metal-binding</keyword>
<dbReference type="GO" id="GO:0046872">
    <property type="term" value="F:metal ion binding"/>
    <property type="evidence" value="ECO:0007669"/>
    <property type="project" value="UniProtKB-KW"/>
</dbReference>